<evidence type="ECO:0000313" key="2">
    <source>
        <dbReference type="Proteomes" id="UP000604737"/>
    </source>
</evidence>
<dbReference type="Proteomes" id="UP000604737">
    <property type="component" value="Unassembled WGS sequence"/>
</dbReference>
<organism evidence="1 2">
    <name type="scientific">Jeongeupia chitinilytica</name>
    <dbReference type="NCBI Taxonomy" id="1041641"/>
    <lineage>
        <taxon>Bacteria</taxon>
        <taxon>Pseudomonadati</taxon>
        <taxon>Pseudomonadota</taxon>
        <taxon>Betaproteobacteria</taxon>
        <taxon>Neisseriales</taxon>
        <taxon>Chitinibacteraceae</taxon>
        <taxon>Jeongeupia</taxon>
    </lineage>
</organism>
<protein>
    <submittedName>
        <fullName evidence="1">Uncharacterized protein</fullName>
    </submittedName>
</protein>
<reference evidence="2" key="1">
    <citation type="journal article" date="2019" name="Int. J. Syst. Evol. Microbiol.">
        <title>The Global Catalogue of Microorganisms (GCM) 10K type strain sequencing project: providing services to taxonomists for standard genome sequencing and annotation.</title>
        <authorList>
            <consortium name="The Broad Institute Genomics Platform"/>
            <consortium name="The Broad Institute Genome Sequencing Center for Infectious Disease"/>
            <person name="Wu L."/>
            <person name="Ma J."/>
        </authorList>
    </citation>
    <scope>NUCLEOTIDE SEQUENCE [LARGE SCALE GENOMIC DNA]</scope>
    <source>
        <strain evidence="2">KCTC 23701</strain>
    </source>
</reference>
<name>A0ABQ3H0H8_9NEIS</name>
<keyword evidence="2" id="KW-1185">Reference proteome</keyword>
<sequence>MSCHKETKMDTKPNALFDIATLRGALEARGPALIQQYDGHERLCACLQAGGETPEGNVA</sequence>
<proteinExistence type="predicted"/>
<dbReference type="EMBL" id="BMYO01000004">
    <property type="protein sequence ID" value="GHD61432.1"/>
    <property type="molecule type" value="Genomic_DNA"/>
</dbReference>
<evidence type="ECO:0000313" key="1">
    <source>
        <dbReference type="EMBL" id="GHD61432.1"/>
    </source>
</evidence>
<comment type="caution">
    <text evidence="1">The sequence shown here is derived from an EMBL/GenBank/DDBJ whole genome shotgun (WGS) entry which is preliminary data.</text>
</comment>
<gene>
    <name evidence="1" type="ORF">GCM10007350_15780</name>
</gene>
<accession>A0ABQ3H0H8</accession>